<dbReference type="Gene3D" id="2.60.40.150">
    <property type="entry name" value="C2 domain"/>
    <property type="match status" value="1"/>
</dbReference>
<keyword evidence="1" id="KW-0175">Coiled coil</keyword>
<evidence type="ECO:0000256" key="2">
    <source>
        <dbReference type="SAM" id="MobiDB-lite"/>
    </source>
</evidence>
<keyword evidence="4" id="KW-1185">Reference proteome</keyword>
<proteinExistence type="predicted"/>
<organism evidence="5">
    <name type="scientific">Soboliphyme baturini</name>
    <dbReference type="NCBI Taxonomy" id="241478"/>
    <lineage>
        <taxon>Eukaryota</taxon>
        <taxon>Metazoa</taxon>
        <taxon>Ecdysozoa</taxon>
        <taxon>Nematoda</taxon>
        <taxon>Enoplea</taxon>
        <taxon>Dorylaimia</taxon>
        <taxon>Dioctophymatida</taxon>
        <taxon>Dioctophymatoidea</taxon>
        <taxon>Soboliphymatidae</taxon>
        <taxon>Soboliphyme</taxon>
    </lineage>
</organism>
<protein>
    <submittedName>
        <fullName evidence="5">DUF5743 domain-containing protein</fullName>
    </submittedName>
</protein>
<dbReference type="OrthoDB" id="2133912at2759"/>
<reference evidence="5" key="1">
    <citation type="submission" date="2016-06" db="UniProtKB">
        <authorList>
            <consortium name="WormBaseParasite"/>
        </authorList>
    </citation>
    <scope>IDENTIFICATION</scope>
</reference>
<dbReference type="EMBL" id="UZAM01007552">
    <property type="protein sequence ID" value="VDO99899.1"/>
    <property type="molecule type" value="Genomic_DNA"/>
</dbReference>
<sequence length="392" mass="43480">MNIVHKDGIENEPAAKHEMEIESTDHAVFASLFHVFDADMRAELTELQSTFVETSQELDKTRNMLQMQYRLSNECQTELNEVKNVYKASKQDLEHQLAALKETLGQKEQEIKESVLVQLHQSIASNYRTLATGEISLKSLLDFQVQNIKDEVDLIGAEEIFDAVVIGTAAFAIEAKIPMTRFSNIYEQLVIHIFDDDAPNIDLSYLGEVAIPLLPLISKKSLSDSFPIKKESFQLESLKSPKVTKQPDDEKRTRNIECSDPAENESGKILETREVQTQTAEMALPEALDDGMEMTKAKASSDLLDEASCTYSLNDISESVSENEIAEGETDLNLSRKTTAASDSASNSDLPLVVKSEDKAIELTEYAPIEQNVQEALAPANSVGESVGKLQC</sequence>
<feature type="coiled-coil region" evidence="1">
    <location>
        <begin position="83"/>
        <end position="110"/>
    </location>
</feature>
<evidence type="ECO:0000313" key="5">
    <source>
        <dbReference type="WBParaSite" id="SBAD_0000321601-mRNA-1"/>
    </source>
</evidence>
<dbReference type="Proteomes" id="UP000270296">
    <property type="component" value="Unassembled WGS sequence"/>
</dbReference>
<dbReference type="InterPro" id="IPR035892">
    <property type="entry name" value="C2_domain_sf"/>
</dbReference>
<dbReference type="AlphaFoldDB" id="A0A183IHH5"/>
<reference evidence="3 4" key="2">
    <citation type="submission" date="2018-11" db="EMBL/GenBank/DDBJ databases">
        <authorList>
            <consortium name="Pathogen Informatics"/>
        </authorList>
    </citation>
    <scope>NUCLEOTIDE SEQUENCE [LARGE SCALE GENOMIC DNA]</scope>
</reference>
<evidence type="ECO:0000256" key="1">
    <source>
        <dbReference type="SAM" id="Coils"/>
    </source>
</evidence>
<evidence type="ECO:0000313" key="4">
    <source>
        <dbReference type="Proteomes" id="UP000270296"/>
    </source>
</evidence>
<dbReference type="InterPro" id="IPR031139">
    <property type="entry name" value="RPGRIP1_fam"/>
</dbReference>
<dbReference type="PANTHER" id="PTHR14240">
    <property type="entry name" value="RETINITIS PIGMENTOSA GTPASE REGULATOR-INTERACTING PROTEIN"/>
    <property type="match status" value="1"/>
</dbReference>
<feature type="compositionally biased region" description="Basic and acidic residues" evidence="2">
    <location>
        <begin position="245"/>
        <end position="257"/>
    </location>
</feature>
<gene>
    <name evidence="3" type="ORF">SBAD_LOCUS3070</name>
</gene>
<feature type="region of interest" description="Disordered" evidence="2">
    <location>
        <begin position="239"/>
        <end position="266"/>
    </location>
</feature>
<name>A0A183IHH5_9BILA</name>
<dbReference type="WBParaSite" id="SBAD_0000321601-mRNA-1">
    <property type="protein sequence ID" value="SBAD_0000321601-mRNA-1"/>
    <property type="gene ID" value="SBAD_0000321601"/>
</dbReference>
<evidence type="ECO:0000313" key="3">
    <source>
        <dbReference type="EMBL" id="VDO99899.1"/>
    </source>
</evidence>
<accession>A0A183IHH5</accession>